<dbReference type="EMBL" id="BLLF01002075">
    <property type="protein sequence ID" value="GFH22594.1"/>
    <property type="molecule type" value="Genomic_DNA"/>
</dbReference>
<protein>
    <submittedName>
        <fullName evidence="1">Uncharacterized protein</fullName>
    </submittedName>
</protein>
<organism evidence="1 2">
    <name type="scientific">Haematococcus lacustris</name>
    <name type="common">Green alga</name>
    <name type="synonym">Haematococcus pluvialis</name>
    <dbReference type="NCBI Taxonomy" id="44745"/>
    <lineage>
        <taxon>Eukaryota</taxon>
        <taxon>Viridiplantae</taxon>
        <taxon>Chlorophyta</taxon>
        <taxon>core chlorophytes</taxon>
        <taxon>Chlorophyceae</taxon>
        <taxon>CS clade</taxon>
        <taxon>Chlamydomonadales</taxon>
        <taxon>Haematococcaceae</taxon>
        <taxon>Haematococcus</taxon>
    </lineage>
</organism>
<feature type="non-terminal residue" evidence="1">
    <location>
        <position position="1"/>
    </location>
</feature>
<keyword evidence="2" id="KW-1185">Reference proteome</keyword>
<dbReference type="AlphaFoldDB" id="A0A699ZVA3"/>
<reference evidence="1 2" key="1">
    <citation type="submission" date="2020-02" db="EMBL/GenBank/DDBJ databases">
        <title>Draft genome sequence of Haematococcus lacustris strain NIES-144.</title>
        <authorList>
            <person name="Morimoto D."/>
            <person name="Nakagawa S."/>
            <person name="Yoshida T."/>
            <person name="Sawayama S."/>
        </authorList>
    </citation>
    <scope>NUCLEOTIDE SEQUENCE [LARGE SCALE GENOMIC DNA]</scope>
    <source>
        <strain evidence="1 2">NIES-144</strain>
    </source>
</reference>
<name>A0A699ZVA3_HAELA</name>
<proteinExistence type="predicted"/>
<dbReference type="Proteomes" id="UP000485058">
    <property type="component" value="Unassembled WGS sequence"/>
</dbReference>
<evidence type="ECO:0000313" key="2">
    <source>
        <dbReference type="Proteomes" id="UP000485058"/>
    </source>
</evidence>
<comment type="caution">
    <text evidence="1">The sequence shown here is derived from an EMBL/GenBank/DDBJ whole genome shotgun (WGS) entry which is preliminary data.</text>
</comment>
<sequence>RYVKLYAKAARARLGWSGLEAQLFIKLACGYALNADSPELQASDLDKAHVKDLKEEAAKQRRLLALEEDDSLQDTVPLPCRMRHAVHVVGVHFIKMDSRVLHGVCQQLGLTSETEDVFTAEPARSNHWDRWFSTKQLANQGFEFERMAVSAASGVWDPATGQLLADQLRRWKLTKGQVKHASGLNNARHAVWEVYLDPKWAQQRLRLYGAQDRTLEQFFKKLEEDMAEVAMKRHGRAKQLVVFFGAASIGTRGGWGADAVLRA</sequence>
<evidence type="ECO:0000313" key="1">
    <source>
        <dbReference type="EMBL" id="GFH22594.1"/>
    </source>
</evidence>
<gene>
    <name evidence="1" type="ORF">HaLaN_20083</name>
</gene>
<accession>A0A699ZVA3</accession>
<feature type="non-terminal residue" evidence="1">
    <location>
        <position position="263"/>
    </location>
</feature>